<dbReference type="EMBL" id="GGEC01087782">
    <property type="protein sequence ID" value="MBX68266.1"/>
    <property type="molecule type" value="Transcribed_RNA"/>
</dbReference>
<sequence>MLQFSVHTTSYPHLQKHLTSPNITSPSLSVSLPRPSPILCHGSDHLSSVTDGATTSVYHKESHQSPRHLQASKQIISFQGRLVMEMQSQLMYSKVPTDINQEKTHKIS</sequence>
<proteinExistence type="predicted"/>
<reference evidence="1" key="1">
    <citation type="submission" date="2018-02" db="EMBL/GenBank/DDBJ databases">
        <title>Rhizophora mucronata_Transcriptome.</title>
        <authorList>
            <person name="Meera S.P."/>
            <person name="Sreeshan A."/>
            <person name="Augustine A."/>
        </authorList>
    </citation>
    <scope>NUCLEOTIDE SEQUENCE</scope>
    <source>
        <tissue evidence="1">Leaf</tissue>
    </source>
</reference>
<evidence type="ECO:0000313" key="1">
    <source>
        <dbReference type="EMBL" id="MBX68266.1"/>
    </source>
</evidence>
<protein>
    <submittedName>
        <fullName evidence="1">Uncharacterized protein</fullName>
    </submittedName>
</protein>
<name>A0A2P2QMP9_RHIMU</name>
<dbReference type="AlphaFoldDB" id="A0A2P2QMP9"/>
<organism evidence="1">
    <name type="scientific">Rhizophora mucronata</name>
    <name type="common">Asiatic mangrove</name>
    <dbReference type="NCBI Taxonomy" id="61149"/>
    <lineage>
        <taxon>Eukaryota</taxon>
        <taxon>Viridiplantae</taxon>
        <taxon>Streptophyta</taxon>
        <taxon>Embryophyta</taxon>
        <taxon>Tracheophyta</taxon>
        <taxon>Spermatophyta</taxon>
        <taxon>Magnoliopsida</taxon>
        <taxon>eudicotyledons</taxon>
        <taxon>Gunneridae</taxon>
        <taxon>Pentapetalae</taxon>
        <taxon>rosids</taxon>
        <taxon>fabids</taxon>
        <taxon>Malpighiales</taxon>
        <taxon>Rhizophoraceae</taxon>
        <taxon>Rhizophora</taxon>
    </lineage>
</organism>
<accession>A0A2P2QMP9</accession>